<comment type="similarity">
    <text evidence="2 7">Belongs to the cytochrome P450 family.</text>
</comment>
<dbReference type="GO" id="GO:0005506">
    <property type="term" value="F:iron ion binding"/>
    <property type="evidence" value="ECO:0007669"/>
    <property type="project" value="InterPro"/>
</dbReference>
<dbReference type="InterPro" id="IPR001128">
    <property type="entry name" value="Cyt_P450"/>
</dbReference>
<keyword evidence="7" id="KW-0503">Monooxygenase</keyword>
<evidence type="ECO:0000313" key="9">
    <source>
        <dbReference type="EMBL" id="KAJ7204782.1"/>
    </source>
</evidence>
<dbReference type="Gene3D" id="1.10.630.10">
    <property type="entry name" value="Cytochrome P450"/>
    <property type="match status" value="1"/>
</dbReference>
<keyword evidence="6 7" id="KW-0349">Heme</keyword>
<dbReference type="PANTHER" id="PTHR46206">
    <property type="entry name" value="CYTOCHROME P450"/>
    <property type="match status" value="1"/>
</dbReference>
<feature type="transmembrane region" description="Helical" evidence="8">
    <location>
        <begin position="6"/>
        <end position="25"/>
    </location>
</feature>
<dbReference type="EMBL" id="JARJCW010000046">
    <property type="protein sequence ID" value="KAJ7204782.1"/>
    <property type="molecule type" value="Genomic_DNA"/>
</dbReference>
<evidence type="ECO:0000256" key="8">
    <source>
        <dbReference type="SAM" id="Phobius"/>
    </source>
</evidence>
<dbReference type="GO" id="GO:0016705">
    <property type="term" value="F:oxidoreductase activity, acting on paired donors, with incorporation or reduction of molecular oxygen"/>
    <property type="evidence" value="ECO:0007669"/>
    <property type="project" value="InterPro"/>
</dbReference>
<evidence type="ECO:0000313" key="10">
    <source>
        <dbReference type="Proteomes" id="UP001219525"/>
    </source>
</evidence>
<keyword evidence="8" id="KW-1133">Transmembrane helix</keyword>
<evidence type="ECO:0000256" key="7">
    <source>
        <dbReference type="RuleBase" id="RU000461"/>
    </source>
</evidence>
<gene>
    <name evidence="9" type="ORF">GGX14DRAFT_698712</name>
</gene>
<reference evidence="9" key="1">
    <citation type="submission" date="2023-03" db="EMBL/GenBank/DDBJ databases">
        <title>Massive genome expansion in bonnet fungi (Mycena s.s.) driven by repeated elements and novel gene families across ecological guilds.</title>
        <authorList>
            <consortium name="Lawrence Berkeley National Laboratory"/>
            <person name="Harder C.B."/>
            <person name="Miyauchi S."/>
            <person name="Viragh M."/>
            <person name="Kuo A."/>
            <person name="Thoen E."/>
            <person name="Andreopoulos B."/>
            <person name="Lu D."/>
            <person name="Skrede I."/>
            <person name="Drula E."/>
            <person name="Henrissat B."/>
            <person name="Morin E."/>
            <person name="Kohler A."/>
            <person name="Barry K."/>
            <person name="LaButti K."/>
            <person name="Morin E."/>
            <person name="Salamov A."/>
            <person name="Lipzen A."/>
            <person name="Mereny Z."/>
            <person name="Hegedus B."/>
            <person name="Baldrian P."/>
            <person name="Stursova M."/>
            <person name="Weitz H."/>
            <person name="Taylor A."/>
            <person name="Grigoriev I.V."/>
            <person name="Nagy L.G."/>
            <person name="Martin F."/>
            <person name="Kauserud H."/>
        </authorList>
    </citation>
    <scope>NUCLEOTIDE SEQUENCE</scope>
    <source>
        <strain evidence="9">9144</strain>
    </source>
</reference>
<comment type="caution">
    <text evidence="9">The sequence shown here is derived from an EMBL/GenBank/DDBJ whole genome shotgun (WGS) entry which is preliminary data.</text>
</comment>
<evidence type="ECO:0000256" key="2">
    <source>
        <dbReference type="ARBA" id="ARBA00010617"/>
    </source>
</evidence>
<dbReference type="PROSITE" id="PS00086">
    <property type="entry name" value="CYTOCHROME_P450"/>
    <property type="match status" value="1"/>
</dbReference>
<dbReference type="InterPro" id="IPR036396">
    <property type="entry name" value="Cyt_P450_sf"/>
</dbReference>
<proteinExistence type="inferred from homology"/>
<keyword evidence="3 6" id="KW-0479">Metal-binding</keyword>
<organism evidence="9 10">
    <name type="scientific">Mycena pura</name>
    <dbReference type="NCBI Taxonomy" id="153505"/>
    <lineage>
        <taxon>Eukaryota</taxon>
        <taxon>Fungi</taxon>
        <taxon>Dikarya</taxon>
        <taxon>Basidiomycota</taxon>
        <taxon>Agaricomycotina</taxon>
        <taxon>Agaricomycetes</taxon>
        <taxon>Agaricomycetidae</taxon>
        <taxon>Agaricales</taxon>
        <taxon>Marasmiineae</taxon>
        <taxon>Mycenaceae</taxon>
        <taxon>Mycena</taxon>
    </lineage>
</organism>
<dbReference type="SUPFAM" id="SSF48264">
    <property type="entry name" value="Cytochrome P450"/>
    <property type="match status" value="1"/>
</dbReference>
<dbReference type="AlphaFoldDB" id="A0AAD6V725"/>
<evidence type="ECO:0000256" key="4">
    <source>
        <dbReference type="ARBA" id="ARBA00023002"/>
    </source>
</evidence>
<keyword evidence="8" id="KW-0472">Membrane</keyword>
<dbReference type="Proteomes" id="UP001219525">
    <property type="component" value="Unassembled WGS sequence"/>
</dbReference>
<keyword evidence="8" id="KW-0812">Transmembrane</keyword>
<feature type="binding site" description="axial binding residue" evidence="6">
    <location>
        <position position="446"/>
    </location>
    <ligand>
        <name>heme</name>
        <dbReference type="ChEBI" id="CHEBI:30413"/>
    </ligand>
    <ligandPart>
        <name>Fe</name>
        <dbReference type="ChEBI" id="CHEBI:18248"/>
    </ligandPart>
</feature>
<dbReference type="Pfam" id="PF00067">
    <property type="entry name" value="p450"/>
    <property type="match status" value="1"/>
</dbReference>
<keyword evidence="4 7" id="KW-0560">Oxidoreductase</keyword>
<dbReference type="GO" id="GO:0020037">
    <property type="term" value="F:heme binding"/>
    <property type="evidence" value="ECO:0007669"/>
    <property type="project" value="InterPro"/>
</dbReference>
<evidence type="ECO:0000256" key="6">
    <source>
        <dbReference type="PIRSR" id="PIRSR602403-1"/>
    </source>
</evidence>
<evidence type="ECO:0000256" key="1">
    <source>
        <dbReference type="ARBA" id="ARBA00001971"/>
    </source>
</evidence>
<name>A0AAD6V725_9AGAR</name>
<dbReference type="InterPro" id="IPR017972">
    <property type="entry name" value="Cyt_P450_CS"/>
</dbReference>
<comment type="cofactor">
    <cofactor evidence="1 6">
        <name>heme</name>
        <dbReference type="ChEBI" id="CHEBI:30413"/>
    </cofactor>
</comment>
<keyword evidence="5 6" id="KW-0408">Iron</keyword>
<dbReference type="InterPro" id="IPR002403">
    <property type="entry name" value="Cyt_P450_E_grp-IV"/>
</dbReference>
<evidence type="ECO:0000256" key="5">
    <source>
        <dbReference type="ARBA" id="ARBA00023004"/>
    </source>
</evidence>
<accession>A0AAD6V725</accession>
<keyword evidence="10" id="KW-1185">Reference proteome</keyword>
<dbReference type="PRINTS" id="PR00465">
    <property type="entry name" value="EP450IV"/>
</dbReference>
<evidence type="ECO:0000256" key="3">
    <source>
        <dbReference type="ARBA" id="ARBA00022723"/>
    </source>
</evidence>
<protein>
    <submittedName>
        <fullName evidence="9">Cytochrome P450</fullName>
    </submittedName>
</protein>
<dbReference type="CDD" id="cd11041">
    <property type="entry name" value="CYP503A1-like"/>
    <property type="match status" value="1"/>
</dbReference>
<dbReference type="GO" id="GO:0004497">
    <property type="term" value="F:monooxygenase activity"/>
    <property type="evidence" value="ECO:0007669"/>
    <property type="project" value="UniProtKB-KW"/>
</dbReference>
<sequence>MSTDPVNLFKLASASAIAYVVFYLARTAFKTSHATLNSIPSAGVPWGPFGFYVGAWNLLKNGRAVTEEGYLKYRGKAFKIPLANRWLVVVNGRLLIEDIRKAPDTSLSLLEGTNSLLHIEHTLGHDQFHDAYQIGVIRNALTRNIGVCFPDVREEVVAAFKDLLPANSDGIMDDGACYAGKQVSNRLFIGLKCRDPDYINITTRFTQDVMKDAIWLQITPAILRPIVLRIFGHLEGVTRNTINHVGPMIQYRLNMDDEYGADWPDSDRPNDLISWLLDEARGHPKRRTVRNLTLCLLNINFGAIHTTTQGLLHALYNLATNLDYFEPLRAEVESVVASHGWTKEAIGMMVKLDSFMKESSRLKPGGGVNVLRQAVTDFTFSDGTTVPAGTLIGISLLAEQTNYTNASAFDPFRFSRMREEAGEGAKHQMVTPSPEFLSFGIGRHACPGRFFAVNEQKLIMAHILVTYDVKLRDGVRPADEWIAVMFSPNTTAELMFRRPLITALGVDAVCTTIEDAYVADSDLQKGEFERWDEPRRAMLVISMEASEALMRSLIFDWNAVVPMARFVFKVVRSWKWFGRRLPTMVGELVPDTEDEDEDGVWDFESTTEDGSVADNMDTMMDINF</sequence>